<dbReference type="Proteomes" id="UP000077881">
    <property type="component" value="Unassembled WGS sequence"/>
</dbReference>
<keyword evidence="5" id="KW-1185">Reference proteome</keyword>
<reference evidence="4 5" key="1">
    <citation type="submission" date="2015-05" db="EMBL/GenBank/DDBJ databases">
        <title>Comparison of genome.</title>
        <authorList>
            <person name="Zheng Z."/>
            <person name="Sun M."/>
        </authorList>
    </citation>
    <scope>NUCLEOTIDE SEQUENCE [LARGE SCALE GENOMIC DNA]</scope>
    <source>
        <strain evidence="4 5">G25-74</strain>
    </source>
</reference>
<protein>
    <submittedName>
        <fullName evidence="4">Amino acid dehydrogenase</fullName>
    </submittedName>
</protein>
<dbReference type="InterPro" id="IPR036465">
    <property type="entry name" value="vWFA_dom_sf"/>
</dbReference>
<name>A0A177ZHJ9_9BACI</name>
<evidence type="ECO:0000256" key="1">
    <source>
        <dbReference type="SAM" id="Coils"/>
    </source>
</evidence>
<dbReference type="PANTHER" id="PTHR10166:SF37">
    <property type="entry name" value="STOLID, ISOFORM H"/>
    <property type="match status" value="1"/>
</dbReference>
<dbReference type="PROSITE" id="PS50234">
    <property type="entry name" value="VWFA"/>
    <property type="match status" value="1"/>
</dbReference>
<evidence type="ECO:0000313" key="5">
    <source>
        <dbReference type="Proteomes" id="UP000077881"/>
    </source>
</evidence>
<dbReference type="AlphaFoldDB" id="A0A177ZHJ9"/>
<proteinExistence type="predicted"/>
<dbReference type="GO" id="GO:0005891">
    <property type="term" value="C:voltage-gated calcium channel complex"/>
    <property type="evidence" value="ECO:0007669"/>
    <property type="project" value="TreeGrafter"/>
</dbReference>
<organism evidence="4 5">
    <name type="scientific">Lederbergia galactosidilytica</name>
    <dbReference type="NCBI Taxonomy" id="217031"/>
    <lineage>
        <taxon>Bacteria</taxon>
        <taxon>Bacillati</taxon>
        <taxon>Bacillota</taxon>
        <taxon>Bacilli</taxon>
        <taxon>Bacillales</taxon>
        <taxon>Bacillaceae</taxon>
        <taxon>Lederbergia</taxon>
    </lineage>
</organism>
<dbReference type="Pfam" id="PF00092">
    <property type="entry name" value="VWA"/>
    <property type="match status" value="1"/>
</dbReference>
<feature type="region of interest" description="Disordered" evidence="2">
    <location>
        <begin position="1"/>
        <end position="35"/>
    </location>
</feature>
<feature type="domain" description="VWFA" evidence="3">
    <location>
        <begin position="146"/>
        <end position="343"/>
    </location>
</feature>
<feature type="coiled-coil region" evidence="1">
    <location>
        <begin position="411"/>
        <end position="442"/>
    </location>
</feature>
<dbReference type="GO" id="GO:0005245">
    <property type="term" value="F:voltage-gated calcium channel activity"/>
    <property type="evidence" value="ECO:0007669"/>
    <property type="project" value="TreeGrafter"/>
</dbReference>
<gene>
    <name evidence="4" type="ORF">ABB05_21845</name>
</gene>
<keyword evidence="1" id="KW-0175">Coiled coil</keyword>
<evidence type="ECO:0000259" key="3">
    <source>
        <dbReference type="PROSITE" id="PS50234"/>
    </source>
</evidence>
<dbReference type="SMART" id="SM00327">
    <property type="entry name" value="VWA"/>
    <property type="match status" value="1"/>
</dbReference>
<dbReference type="EMBL" id="LDJR01000061">
    <property type="protein sequence ID" value="OAK67244.1"/>
    <property type="molecule type" value="Genomic_DNA"/>
</dbReference>
<dbReference type="PATRIC" id="fig|217031.6.peg.4750"/>
<sequence length="448" mass="50910">MPETSQADAKKQENSPIKGEKEESNAETIPSAATTMEETVVQKPGRLVDEHMEPEIEAARTVDFTKYFRYYEDTFLEIVHKELPAYFQKNTTLSPEEVYDYLVYELGSGQYEPYYEKLVTYDHGYEMPELPQGEDEIELAKKEQTNLVILMDASGSMKATIADDTRMDLAKEAIEKFTKDIGKDVNVSLLAYGHKGTGDNADKKLSCSSIDTIYPLKEYNQTEFHQALNSFQASGWTPLAGAMEKANDLLAPYGEEGYRNIVYIVSDGVETCDGDPIAAAKKLNESNIEAKVNIIGFDVDNEGQTQLKQVAEAGGGQYATVRDPAEFDVVLKKKWQPSMMQVMSQQGVHLHELVDQLTELTSIYDPLSNLSAREAIRISDATRFLLKEEWIDQETADYIAERSKQMEELRKEHFQQLKEEKSTEAENARKEIDTEVEAWKEKWYKEIE</sequence>
<feature type="compositionally biased region" description="Basic and acidic residues" evidence="2">
    <location>
        <begin position="8"/>
        <end position="24"/>
    </location>
</feature>
<accession>A0A177ZHJ9</accession>
<dbReference type="InterPro" id="IPR002035">
    <property type="entry name" value="VWF_A"/>
</dbReference>
<dbReference type="Gene3D" id="3.40.50.410">
    <property type="entry name" value="von Willebrand factor, type A domain"/>
    <property type="match status" value="1"/>
</dbReference>
<dbReference type="InterPro" id="IPR051173">
    <property type="entry name" value="Ca_channel_alpha-2/delta"/>
</dbReference>
<dbReference type="SUPFAM" id="SSF53300">
    <property type="entry name" value="vWA-like"/>
    <property type="match status" value="1"/>
</dbReference>
<dbReference type="STRING" id="217031.ABB05_21845"/>
<dbReference type="PANTHER" id="PTHR10166">
    <property type="entry name" value="VOLTAGE-DEPENDENT CALCIUM CHANNEL SUBUNIT ALPHA-2/DELTA-RELATED"/>
    <property type="match status" value="1"/>
</dbReference>
<evidence type="ECO:0000313" key="4">
    <source>
        <dbReference type="EMBL" id="OAK67244.1"/>
    </source>
</evidence>
<comment type="caution">
    <text evidence="4">The sequence shown here is derived from an EMBL/GenBank/DDBJ whole genome shotgun (WGS) entry which is preliminary data.</text>
</comment>
<feature type="compositionally biased region" description="Polar residues" evidence="2">
    <location>
        <begin position="26"/>
        <end position="35"/>
    </location>
</feature>
<evidence type="ECO:0000256" key="2">
    <source>
        <dbReference type="SAM" id="MobiDB-lite"/>
    </source>
</evidence>